<sequence length="64" mass="7827">MTKRECEMLEMEKKLESLMDEVWKDYYSEIGNAQLEETNNMFDHLCKEEEWQSNNRRLKTAVSY</sequence>
<accession>A0A318KN28</accession>
<dbReference type="STRING" id="1034346.GCA_000313565_00533"/>
<keyword evidence="3" id="KW-1185">Reference proteome</keyword>
<dbReference type="AlphaFoldDB" id="A0A318KN28"/>
<evidence type="ECO:0000313" key="3">
    <source>
        <dbReference type="Proteomes" id="UP000247612"/>
    </source>
</evidence>
<reference evidence="1" key="2">
    <citation type="submission" date="2022-03" db="EMBL/GenBank/DDBJ databases">
        <title>First case of bacteraemia caused by Dielma fastidiosa in a patient hospitalised with diverticulitis.</title>
        <authorList>
            <person name="Forman-Ankjaer B."/>
            <person name="Hvid-Jensen F."/>
            <person name="Kobel C.M."/>
            <person name="Greve T."/>
        </authorList>
    </citation>
    <scope>NUCLEOTIDE SEQUENCE</scope>
    <source>
        <strain evidence="1">AUH_DF_2021</strain>
    </source>
</reference>
<proteinExistence type="predicted"/>
<dbReference type="Proteomes" id="UP001276902">
    <property type="component" value="Unassembled WGS sequence"/>
</dbReference>
<reference evidence="2 3" key="1">
    <citation type="submission" date="2018-05" db="EMBL/GenBank/DDBJ databases">
        <title>Genomic Encyclopedia of Type Strains, Phase IV (KMG-IV): sequencing the most valuable type-strain genomes for metagenomic binning, comparative biology and taxonomic classification.</title>
        <authorList>
            <person name="Goeker M."/>
        </authorList>
    </citation>
    <scope>NUCLEOTIDE SEQUENCE [LARGE SCALE GENOMIC DNA]</scope>
    <source>
        <strain evidence="2 3">JC118</strain>
    </source>
</reference>
<organism evidence="2 3">
    <name type="scientific">Dielma fastidiosa</name>
    <dbReference type="NCBI Taxonomy" id="1034346"/>
    <lineage>
        <taxon>Bacteria</taxon>
        <taxon>Bacillati</taxon>
        <taxon>Bacillota</taxon>
        <taxon>Erysipelotrichia</taxon>
        <taxon>Erysipelotrichales</taxon>
        <taxon>Erysipelotrichaceae</taxon>
        <taxon>Dielma</taxon>
    </lineage>
</organism>
<dbReference type="OrthoDB" id="9906442at2"/>
<evidence type="ECO:0000313" key="1">
    <source>
        <dbReference type="EMBL" id="MDY5167421.1"/>
    </source>
</evidence>
<dbReference type="Proteomes" id="UP000247612">
    <property type="component" value="Unassembled WGS sequence"/>
</dbReference>
<comment type="caution">
    <text evidence="2">The sequence shown here is derived from an EMBL/GenBank/DDBJ whole genome shotgun (WGS) entry which is preliminary data.</text>
</comment>
<evidence type="ECO:0000313" key="2">
    <source>
        <dbReference type="EMBL" id="PXX78138.1"/>
    </source>
</evidence>
<dbReference type="EMBL" id="JALDAW010000011">
    <property type="protein sequence ID" value="MDY5167421.1"/>
    <property type="molecule type" value="Genomic_DNA"/>
</dbReference>
<name>A0A318KN28_9FIRM</name>
<dbReference type="EMBL" id="QJKH01000008">
    <property type="protein sequence ID" value="PXX78138.1"/>
    <property type="molecule type" value="Genomic_DNA"/>
</dbReference>
<dbReference type="RefSeq" id="WP_022936837.1">
    <property type="nucleotide sequence ID" value="NZ_BAABZA010000001.1"/>
</dbReference>
<protein>
    <submittedName>
        <fullName evidence="2">Uncharacterized protein</fullName>
    </submittedName>
</protein>
<gene>
    <name evidence="2" type="ORF">DES51_10865</name>
    <name evidence="1" type="ORF">MQE39_04710</name>
</gene>